<protein>
    <recommendedName>
        <fullName evidence="4">Dihydrodiol dehydrogenase</fullName>
    </recommendedName>
</protein>
<feature type="region of interest" description="Disordered" evidence="1">
    <location>
        <begin position="94"/>
        <end position="133"/>
    </location>
</feature>
<name>A0ABV4QQN8_9ACTN</name>
<dbReference type="RefSeq" id="WP_371939218.1">
    <property type="nucleotide sequence ID" value="NZ_JAXCEH010000002.1"/>
</dbReference>
<gene>
    <name evidence="2" type="ORF">SM436_04310</name>
</gene>
<feature type="compositionally biased region" description="Acidic residues" evidence="1">
    <location>
        <begin position="114"/>
        <end position="133"/>
    </location>
</feature>
<evidence type="ECO:0000313" key="2">
    <source>
        <dbReference type="EMBL" id="MFA1552914.1"/>
    </source>
</evidence>
<evidence type="ECO:0008006" key="4">
    <source>
        <dbReference type="Google" id="ProtNLM"/>
    </source>
</evidence>
<sequence>MSLHWECELEDRGRAREAAQELAALRAGTVGEPLTLGNEFAEARVSLVRTRNGVRLLIEATRSGQWVTLDPLELEALTWQGTATFSAMVGRPFTSLFPEQDDTAQDDTARADTGQDDTGQDDTGQDDTGESTS</sequence>
<keyword evidence="3" id="KW-1185">Reference proteome</keyword>
<evidence type="ECO:0000313" key="3">
    <source>
        <dbReference type="Proteomes" id="UP001569904"/>
    </source>
</evidence>
<dbReference type="EMBL" id="JAXCEH010000002">
    <property type="protein sequence ID" value="MFA1552914.1"/>
    <property type="molecule type" value="Genomic_DNA"/>
</dbReference>
<organism evidence="2 3">
    <name type="scientific">Actinomadura chokoriensis</name>
    <dbReference type="NCBI Taxonomy" id="454156"/>
    <lineage>
        <taxon>Bacteria</taxon>
        <taxon>Bacillati</taxon>
        <taxon>Actinomycetota</taxon>
        <taxon>Actinomycetes</taxon>
        <taxon>Streptosporangiales</taxon>
        <taxon>Thermomonosporaceae</taxon>
        <taxon>Actinomadura</taxon>
    </lineage>
</organism>
<dbReference type="Proteomes" id="UP001569904">
    <property type="component" value="Unassembled WGS sequence"/>
</dbReference>
<proteinExistence type="predicted"/>
<comment type="caution">
    <text evidence="2">The sequence shown here is derived from an EMBL/GenBank/DDBJ whole genome shotgun (WGS) entry which is preliminary data.</text>
</comment>
<accession>A0ABV4QQN8</accession>
<reference evidence="2 3" key="1">
    <citation type="submission" date="2023-11" db="EMBL/GenBank/DDBJ databases">
        <title>Actinomadura monticuli sp. nov., isolated from volcanic ash.</title>
        <authorList>
            <person name="Lee S.D."/>
            <person name="Yang H."/>
            <person name="Kim I.S."/>
        </authorList>
    </citation>
    <scope>NUCLEOTIDE SEQUENCE [LARGE SCALE GENOMIC DNA]</scope>
    <source>
        <strain evidence="2 3">DSM 45346</strain>
    </source>
</reference>
<evidence type="ECO:0000256" key="1">
    <source>
        <dbReference type="SAM" id="MobiDB-lite"/>
    </source>
</evidence>